<dbReference type="OrthoDB" id="7358796at2"/>
<dbReference type="RefSeq" id="WP_146065159.1">
    <property type="nucleotide sequence ID" value="NZ_PRDS01000006.1"/>
</dbReference>
<reference evidence="1 2" key="1">
    <citation type="submission" date="2018-01" db="EMBL/GenBank/DDBJ databases">
        <title>Genomic Encyclopedia of Archaeal and Bacterial Type Strains, Phase II (KMG-II): from individual species to whole genera.</title>
        <authorList>
            <person name="Goeker M."/>
        </authorList>
    </citation>
    <scope>NUCLEOTIDE SEQUENCE [LARGE SCALE GENOMIC DNA]</scope>
    <source>
        <strain evidence="1 2">DSM 12048</strain>
    </source>
</reference>
<name>A0A2S5JFV1_9RHOB</name>
<dbReference type="Proteomes" id="UP000239736">
    <property type="component" value="Unassembled WGS sequence"/>
</dbReference>
<gene>
    <name evidence="1" type="ORF">LV82_02228</name>
</gene>
<evidence type="ECO:0000313" key="2">
    <source>
        <dbReference type="Proteomes" id="UP000239736"/>
    </source>
</evidence>
<sequence>MQLSRHAKKRLSQRCLPKNVLRTIFEYGSERHSKGAISLTLDREAIELAADGDRRVVQKLEPFCGAFLIVSDGEKVITAARRTRRFRH</sequence>
<accession>A0A2S5JFV1</accession>
<keyword evidence="2" id="KW-1185">Reference proteome</keyword>
<dbReference type="EMBL" id="PRDS01000006">
    <property type="protein sequence ID" value="PPB80353.1"/>
    <property type="molecule type" value="Genomic_DNA"/>
</dbReference>
<proteinExistence type="predicted"/>
<evidence type="ECO:0000313" key="1">
    <source>
        <dbReference type="EMBL" id="PPB80353.1"/>
    </source>
</evidence>
<comment type="caution">
    <text evidence="1">The sequence shown here is derived from an EMBL/GenBank/DDBJ whole genome shotgun (WGS) entry which is preliminary data.</text>
</comment>
<protein>
    <recommendedName>
        <fullName evidence="3">DUF4258 domain-containing protein</fullName>
    </recommendedName>
</protein>
<dbReference type="AlphaFoldDB" id="A0A2S5JFV1"/>
<organism evidence="1 2">
    <name type="scientific">Albidovulum inexpectatum</name>
    <dbReference type="NCBI Taxonomy" id="196587"/>
    <lineage>
        <taxon>Bacteria</taxon>
        <taxon>Pseudomonadati</taxon>
        <taxon>Pseudomonadota</taxon>
        <taxon>Alphaproteobacteria</taxon>
        <taxon>Rhodobacterales</taxon>
        <taxon>Paracoccaceae</taxon>
        <taxon>Albidovulum</taxon>
    </lineage>
</organism>
<evidence type="ECO:0008006" key="3">
    <source>
        <dbReference type="Google" id="ProtNLM"/>
    </source>
</evidence>